<dbReference type="PANTHER" id="PTHR15711:SF22">
    <property type="entry name" value="RAP-GAP DOMAIN-CONTAINING PROTEIN"/>
    <property type="match status" value="1"/>
</dbReference>
<dbReference type="eggNOG" id="KOG3686">
    <property type="taxonomic scope" value="Eukaryota"/>
</dbReference>
<dbReference type="EMBL" id="KQ241734">
    <property type="protein sequence ID" value="KNC84875.1"/>
    <property type="molecule type" value="Genomic_DNA"/>
</dbReference>
<dbReference type="InterPro" id="IPR050989">
    <property type="entry name" value="Rap1_Ran_GAP"/>
</dbReference>
<evidence type="ECO:0000259" key="3">
    <source>
        <dbReference type="PROSITE" id="PS50085"/>
    </source>
</evidence>
<evidence type="ECO:0000256" key="1">
    <source>
        <dbReference type="ARBA" id="ARBA00022468"/>
    </source>
</evidence>
<sequence length="705" mass="78280">MSGAALSHPMLADSDDGEEIELLRATSNGFLKAVEDEDHVRTPSRTHSLLITATYDSEHDTRDVDDYGEGALSSDVESCPRKQVQVQTNSARGQSAKVLVRPRDSKCSSVGLAGYGHPSKPHPQQTQAVKDAVMVRSSSPLARPTHGQTPQIHPPTHTSISIQATHTIDTPTTSGSGRSASPTNTSVQTHVTLPASGTHTVASAFYLETDPESSAHDHTGTNEPRTAPHTTVDNKRGQGITVAEVGRPLRGSIRSTSESDLAAMAAALPTASAVKRRPKPQPMRCSAPSLTQSQLRMFKQGLARGQDDSDVSDDSTGHHDAEWLRDEALRKPLVLRGGDFVVEPIVGHCAEGSQYQLDIRNNTGFYQSYFFGKEHVNYFAIDQYLGKLVISIRKERVRSNDPNMKDAQYRVCFRSEMSEDENLVIPDTWVKGWKKSKRASMATSKVAIRDVINFALPRLQLLTKLTAPASEKESLGANLSMLLLDKDELIKAYKFGVMYCKEGQTTENAMFANEHGSEHYNDFLELIGSKVRLNGFKSFRGGLDVKGDTTGKYSVFTFWNNLEIMLHVSTLLPFQADNEQQLFRKAHIGNDIVVLVYVEGDAVFDPAALVAQFPHVFIVVRLERTEPTRRYRVEVAARKGVPEFLPQVPMYFEHDSKLRDFILSKMINGENASYKAPKFRKIRQRTRRLLLNNLFDEFMPGLSPK</sequence>
<feature type="region of interest" description="Disordered" evidence="2">
    <location>
        <begin position="211"/>
        <end position="239"/>
    </location>
</feature>
<feature type="compositionally biased region" description="Polar residues" evidence="2">
    <location>
        <begin position="221"/>
        <end position="231"/>
    </location>
</feature>
<feature type="region of interest" description="Disordered" evidence="2">
    <location>
        <begin position="271"/>
        <end position="290"/>
    </location>
</feature>
<dbReference type="GO" id="GO:0005737">
    <property type="term" value="C:cytoplasm"/>
    <property type="evidence" value="ECO:0007669"/>
    <property type="project" value="TreeGrafter"/>
</dbReference>
<feature type="region of interest" description="Disordered" evidence="2">
    <location>
        <begin position="138"/>
        <end position="157"/>
    </location>
</feature>
<dbReference type="InterPro" id="IPR035974">
    <property type="entry name" value="Rap/Ran-GAP_sf"/>
</dbReference>
<dbReference type="Proteomes" id="UP000054560">
    <property type="component" value="Unassembled WGS sequence"/>
</dbReference>
<proteinExistence type="predicted"/>
<dbReference type="GO" id="GO:0051056">
    <property type="term" value="P:regulation of small GTPase mediated signal transduction"/>
    <property type="evidence" value="ECO:0007669"/>
    <property type="project" value="InterPro"/>
</dbReference>
<dbReference type="InterPro" id="IPR000331">
    <property type="entry name" value="Rap/Ran_GAP_dom"/>
</dbReference>
<gene>
    <name evidence="4" type="ORF">SARC_02914</name>
</gene>
<dbReference type="PANTHER" id="PTHR15711">
    <property type="entry name" value="RAP GTPASE-ACTIVATING PROTEIN"/>
    <property type="match status" value="1"/>
</dbReference>
<dbReference type="GO" id="GO:0005096">
    <property type="term" value="F:GTPase activator activity"/>
    <property type="evidence" value="ECO:0007669"/>
    <property type="project" value="UniProtKB-KW"/>
</dbReference>
<organism evidence="4 5">
    <name type="scientific">Sphaeroforma arctica JP610</name>
    <dbReference type="NCBI Taxonomy" id="667725"/>
    <lineage>
        <taxon>Eukaryota</taxon>
        <taxon>Ichthyosporea</taxon>
        <taxon>Ichthyophonida</taxon>
        <taxon>Sphaeroforma</taxon>
    </lineage>
</organism>
<keyword evidence="1" id="KW-0343">GTPase activation</keyword>
<dbReference type="Gene3D" id="3.40.50.11210">
    <property type="entry name" value="Rap/Ran-GAP"/>
    <property type="match status" value="1"/>
</dbReference>
<keyword evidence="5" id="KW-1185">Reference proteome</keyword>
<protein>
    <recommendedName>
        <fullName evidence="3">Rap-GAP domain-containing protein</fullName>
    </recommendedName>
</protein>
<feature type="domain" description="Rap-GAP" evidence="3">
    <location>
        <begin position="481"/>
        <end position="694"/>
    </location>
</feature>
<evidence type="ECO:0000256" key="2">
    <source>
        <dbReference type="SAM" id="MobiDB-lite"/>
    </source>
</evidence>
<reference evidence="4 5" key="1">
    <citation type="submission" date="2011-02" db="EMBL/GenBank/DDBJ databases">
        <title>The Genome Sequence of Sphaeroforma arctica JP610.</title>
        <authorList>
            <consortium name="The Broad Institute Genome Sequencing Platform"/>
            <person name="Russ C."/>
            <person name="Cuomo C."/>
            <person name="Young S.K."/>
            <person name="Zeng Q."/>
            <person name="Gargeya S."/>
            <person name="Alvarado L."/>
            <person name="Berlin A."/>
            <person name="Chapman S.B."/>
            <person name="Chen Z."/>
            <person name="Freedman E."/>
            <person name="Gellesch M."/>
            <person name="Goldberg J."/>
            <person name="Griggs A."/>
            <person name="Gujja S."/>
            <person name="Heilman E."/>
            <person name="Heiman D."/>
            <person name="Howarth C."/>
            <person name="Mehta T."/>
            <person name="Neiman D."/>
            <person name="Pearson M."/>
            <person name="Roberts A."/>
            <person name="Saif S."/>
            <person name="Shea T."/>
            <person name="Shenoy N."/>
            <person name="Sisk P."/>
            <person name="Stolte C."/>
            <person name="Sykes S."/>
            <person name="White J."/>
            <person name="Yandava C."/>
            <person name="Burger G."/>
            <person name="Gray M.W."/>
            <person name="Holland P.W.H."/>
            <person name="King N."/>
            <person name="Lang F.B.F."/>
            <person name="Roger A.J."/>
            <person name="Ruiz-Trillo I."/>
            <person name="Haas B."/>
            <person name="Nusbaum C."/>
            <person name="Birren B."/>
        </authorList>
    </citation>
    <scope>NUCLEOTIDE SEQUENCE [LARGE SCALE GENOMIC DNA]</scope>
    <source>
        <strain evidence="4 5">JP610</strain>
    </source>
</reference>
<dbReference type="SUPFAM" id="SSF111347">
    <property type="entry name" value="Rap/Ran-GAP"/>
    <property type="match status" value="1"/>
</dbReference>
<dbReference type="AlphaFoldDB" id="A0A0L0G787"/>
<dbReference type="OrthoDB" id="2499658at2759"/>
<name>A0A0L0G787_9EUKA</name>
<dbReference type="Pfam" id="PF02145">
    <property type="entry name" value="Rap_GAP"/>
    <property type="match status" value="1"/>
</dbReference>
<evidence type="ECO:0000313" key="4">
    <source>
        <dbReference type="EMBL" id="KNC84875.1"/>
    </source>
</evidence>
<dbReference type="RefSeq" id="XP_014158777.1">
    <property type="nucleotide sequence ID" value="XM_014303302.1"/>
</dbReference>
<dbReference type="GeneID" id="25903418"/>
<dbReference type="PROSITE" id="PS50085">
    <property type="entry name" value="RAPGAP"/>
    <property type="match status" value="1"/>
</dbReference>
<dbReference type="Pfam" id="PF21022">
    <property type="entry name" value="Rap-GAP_dimer"/>
    <property type="match status" value="1"/>
</dbReference>
<dbReference type="STRING" id="667725.A0A0L0G787"/>
<evidence type="ECO:0000313" key="5">
    <source>
        <dbReference type="Proteomes" id="UP000054560"/>
    </source>
</evidence>
<accession>A0A0L0G787</accession>